<keyword evidence="2" id="KW-1133">Transmembrane helix</keyword>
<evidence type="ECO:0000256" key="2">
    <source>
        <dbReference type="SAM" id="Phobius"/>
    </source>
</evidence>
<protein>
    <submittedName>
        <fullName evidence="3">Uncharacterized protein</fullName>
    </submittedName>
</protein>
<name>A0ABD3E2L3_9LAMI</name>
<dbReference type="AlphaFoldDB" id="A0ABD3E2L3"/>
<feature type="region of interest" description="Disordered" evidence="1">
    <location>
        <begin position="1"/>
        <end position="103"/>
    </location>
</feature>
<keyword evidence="2" id="KW-0472">Membrane</keyword>
<sequence length="381" mass="42470">MKAMVEQMMADLKGLDEANEKGDDKVPVPNIHVSHEDTPLDHFNEKGDDPKNAEKPEKNASPALSSMGIDGSNPSIPIDTASERPPVFSSMGIDGFNPSIPIDIPSEQLPGKSSMEIDGSNPSIPIDAKTETSRSSSSMEIGGSNPSIPIDAPQNGLHRAEKRYVPGSLKGTIPNKDVEKGKESAENTRGPVAMKEDDPDPIEEEALDMECFGSVDCKKSIAPEPELKVNLTPLPELSQCSLTSVDEIKFIFAKLVDEEVRDNVRIRSSEKKVDMFHERYREYVPQFYRIYEEHDRGPTSSCNPKFLRPHKGLTSILRLTKRHIDAILDKRIIKEDWGASLSSTLPSSFCFEFCLLFILYLFIFYFMSFYFVGMLMCLLSA</sequence>
<feature type="compositionally biased region" description="Low complexity" evidence="1">
    <location>
        <begin position="133"/>
        <end position="147"/>
    </location>
</feature>
<evidence type="ECO:0000256" key="1">
    <source>
        <dbReference type="SAM" id="MobiDB-lite"/>
    </source>
</evidence>
<keyword evidence="2" id="KW-0812">Transmembrane</keyword>
<feature type="region of interest" description="Disordered" evidence="1">
    <location>
        <begin position="116"/>
        <end position="154"/>
    </location>
</feature>
<evidence type="ECO:0000313" key="4">
    <source>
        <dbReference type="Proteomes" id="UP001632038"/>
    </source>
</evidence>
<feature type="region of interest" description="Disordered" evidence="1">
    <location>
        <begin position="167"/>
        <end position="198"/>
    </location>
</feature>
<dbReference type="EMBL" id="JAVIJP010000009">
    <property type="protein sequence ID" value="KAL3647329.1"/>
    <property type="molecule type" value="Genomic_DNA"/>
</dbReference>
<keyword evidence="4" id="KW-1185">Reference proteome</keyword>
<feature type="compositionally biased region" description="Basic and acidic residues" evidence="1">
    <location>
        <begin position="33"/>
        <end position="58"/>
    </location>
</feature>
<accession>A0ABD3E2L3</accession>
<gene>
    <name evidence="3" type="ORF">CASFOL_008297</name>
</gene>
<proteinExistence type="predicted"/>
<dbReference type="Proteomes" id="UP001632038">
    <property type="component" value="Unassembled WGS sequence"/>
</dbReference>
<feature type="transmembrane region" description="Helical" evidence="2">
    <location>
        <begin position="355"/>
        <end position="379"/>
    </location>
</feature>
<organism evidence="3 4">
    <name type="scientific">Castilleja foliolosa</name>
    <dbReference type="NCBI Taxonomy" id="1961234"/>
    <lineage>
        <taxon>Eukaryota</taxon>
        <taxon>Viridiplantae</taxon>
        <taxon>Streptophyta</taxon>
        <taxon>Embryophyta</taxon>
        <taxon>Tracheophyta</taxon>
        <taxon>Spermatophyta</taxon>
        <taxon>Magnoliopsida</taxon>
        <taxon>eudicotyledons</taxon>
        <taxon>Gunneridae</taxon>
        <taxon>Pentapetalae</taxon>
        <taxon>asterids</taxon>
        <taxon>lamiids</taxon>
        <taxon>Lamiales</taxon>
        <taxon>Orobanchaceae</taxon>
        <taxon>Pedicularideae</taxon>
        <taxon>Castillejinae</taxon>
        <taxon>Castilleja</taxon>
    </lineage>
</organism>
<reference evidence="4" key="1">
    <citation type="journal article" date="2024" name="IScience">
        <title>Strigolactones Initiate the Formation of Haustorium-like Structures in Castilleja.</title>
        <authorList>
            <person name="Buerger M."/>
            <person name="Peterson D."/>
            <person name="Chory J."/>
        </authorList>
    </citation>
    <scope>NUCLEOTIDE SEQUENCE [LARGE SCALE GENOMIC DNA]</scope>
</reference>
<feature type="compositionally biased region" description="Basic and acidic residues" evidence="1">
    <location>
        <begin position="13"/>
        <end position="26"/>
    </location>
</feature>
<evidence type="ECO:0000313" key="3">
    <source>
        <dbReference type="EMBL" id="KAL3647329.1"/>
    </source>
</evidence>
<comment type="caution">
    <text evidence="3">The sequence shown here is derived from an EMBL/GenBank/DDBJ whole genome shotgun (WGS) entry which is preliminary data.</text>
</comment>
<feature type="compositionally biased region" description="Basic and acidic residues" evidence="1">
    <location>
        <begin position="176"/>
        <end position="186"/>
    </location>
</feature>